<evidence type="ECO:0000256" key="3">
    <source>
        <dbReference type="SAM" id="MobiDB-lite"/>
    </source>
</evidence>
<organism evidence="6 7">
    <name type="scientific">Trichosporon asahii var. asahii (strain ATCC 90039 / CBS 2479 / JCM 2466 / KCTC 7840 / NBRC 103889/ NCYC 2677 / UAMH 7654)</name>
    <name type="common">Yeast</name>
    <dbReference type="NCBI Taxonomy" id="1186058"/>
    <lineage>
        <taxon>Eukaryota</taxon>
        <taxon>Fungi</taxon>
        <taxon>Dikarya</taxon>
        <taxon>Basidiomycota</taxon>
        <taxon>Agaricomycotina</taxon>
        <taxon>Tremellomycetes</taxon>
        <taxon>Trichosporonales</taxon>
        <taxon>Trichosporonaceae</taxon>
        <taxon>Trichosporon</taxon>
    </lineage>
</organism>
<evidence type="ECO:0000256" key="1">
    <source>
        <dbReference type="ARBA" id="ARBA00022443"/>
    </source>
</evidence>
<dbReference type="PANTHER" id="PTHR47219:SF9">
    <property type="entry name" value="GTPASE ACTIVATING PROTEIN AND CENTROSOME-ASSOCIATED, ISOFORM B"/>
    <property type="match status" value="1"/>
</dbReference>
<dbReference type="SMART" id="SM00164">
    <property type="entry name" value="TBC"/>
    <property type="match status" value="1"/>
</dbReference>
<evidence type="ECO:0000313" key="6">
    <source>
        <dbReference type="EMBL" id="EJT49894.1"/>
    </source>
</evidence>
<dbReference type="OrthoDB" id="159449at2759"/>
<dbReference type="PROSITE" id="PS50002">
    <property type="entry name" value="SH3"/>
    <property type="match status" value="1"/>
</dbReference>
<feature type="domain" description="Rab-GAP TBC" evidence="5">
    <location>
        <begin position="1231"/>
        <end position="1416"/>
    </location>
</feature>
<feature type="region of interest" description="Disordered" evidence="3">
    <location>
        <begin position="948"/>
        <end position="999"/>
    </location>
</feature>
<feature type="compositionally biased region" description="Low complexity" evidence="3">
    <location>
        <begin position="1047"/>
        <end position="1067"/>
    </location>
</feature>
<dbReference type="GO" id="GO:0031267">
    <property type="term" value="F:small GTPase binding"/>
    <property type="evidence" value="ECO:0007669"/>
    <property type="project" value="TreeGrafter"/>
</dbReference>
<dbReference type="HOGENOM" id="CLU_248993_0_0_1"/>
<feature type="compositionally biased region" description="Polar residues" evidence="3">
    <location>
        <begin position="766"/>
        <end position="775"/>
    </location>
</feature>
<feature type="compositionally biased region" description="Basic and acidic residues" evidence="3">
    <location>
        <begin position="88"/>
        <end position="100"/>
    </location>
</feature>
<feature type="compositionally biased region" description="Polar residues" evidence="3">
    <location>
        <begin position="683"/>
        <end position="702"/>
    </location>
</feature>
<dbReference type="SUPFAM" id="SSF50044">
    <property type="entry name" value="SH3-domain"/>
    <property type="match status" value="1"/>
</dbReference>
<feature type="compositionally biased region" description="Polar residues" evidence="3">
    <location>
        <begin position="1077"/>
        <end position="1091"/>
    </location>
</feature>
<feature type="compositionally biased region" description="Polar residues" evidence="3">
    <location>
        <begin position="861"/>
        <end position="880"/>
    </location>
</feature>
<dbReference type="PANTHER" id="PTHR47219">
    <property type="entry name" value="RAB GTPASE-ACTIVATING PROTEIN 1-LIKE"/>
    <property type="match status" value="1"/>
</dbReference>
<dbReference type="GeneID" id="25984421"/>
<feature type="compositionally biased region" description="Polar residues" evidence="3">
    <location>
        <begin position="743"/>
        <end position="759"/>
    </location>
</feature>
<evidence type="ECO:0000256" key="2">
    <source>
        <dbReference type="PROSITE-ProRule" id="PRU00192"/>
    </source>
</evidence>
<comment type="caution">
    <text evidence="6">The sequence shown here is derived from an EMBL/GenBank/DDBJ whole genome shotgun (WGS) entry which is preliminary data.</text>
</comment>
<protein>
    <submittedName>
        <fullName evidence="6">Rab GTPase activator</fullName>
    </submittedName>
</protein>
<dbReference type="InterPro" id="IPR035969">
    <property type="entry name" value="Rab-GAP_TBC_sf"/>
</dbReference>
<dbReference type="InterPro" id="IPR036028">
    <property type="entry name" value="SH3-like_dom_sf"/>
</dbReference>
<feature type="domain" description="SH3" evidence="4">
    <location>
        <begin position="19"/>
        <end position="77"/>
    </location>
</feature>
<feature type="compositionally biased region" description="Low complexity" evidence="3">
    <location>
        <begin position="1148"/>
        <end position="1163"/>
    </location>
</feature>
<dbReference type="InterPro" id="IPR050302">
    <property type="entry name" value="Rab_GAP_TBC_domain"/>
</dbReference>
<dbReference type="RefSeq" id="XP_014181005.1">
    <property type="nucleotide sequence ID" value="XM_014325530.1"/>
</dbReference>
<feature type="compositionally biased region" description="Polar residues" evidence="3">
    <location>
        <begin position="969"/>
        <end position="982"/>
    </location>
</feature>
<accession>J6EYZ3</accession>
<feature type="region of interest" description="Disordered" evidence="3">
    <location>
        <begin position="309"/>
        <end position="329"/>
    </location>
</feature>
<evidence type="ECO:0000259" key="4">
    <source>
        <dbReference type="PROSITE" id="PS50002"/>
    </source>
</evidence>
<dbReference type="VEuPathDB" id="FungiDB:A1Q1_00907"/>
<proteinExistence type="predicted"/>
<dbReference type="Pfam" id="PF00566">
    <property type="entry name" value="RabGAP-TBC"/>
    <property type="match status" value="1"/>
</dbReference>
<evidence type="ECO:0000259" key="5">
    <source>
        <dbReference type="PROSITE" id="PS50086"/>
    </source>
</evidence>
<dbReference type="Pfam" id="PF07653">
    <property type="entry name" value="SH3_2"/>
    <property type="match status" value="1"/>
</dbReference>
<dbReference type="Gene3D" id="1.10.8.270">
    <property type="entry name" value="putative rabgap domain of human tbc1 domain family member 14 like domains"/>
    <property type="match status" value="1"/>
</dbReference>
<gene>
    <name evidence="6" type="ORF">A1Q1_00907</name>
</gene>
<dbReference type="EMBL" id="ALBS01000144">
    <property type="protein sequence ID" value="EJT49894.1"/>
    <property type="molecule type" value="Genomic_DNA"/>
</dbReference>
<dbReference type="Gene3D" id="1.10.472.80">
    <property type="entry name" value="Ypt/Rab-GAP domain of gyp1p, domain 3"/>
    <property type="match status" value="1"/>
</dbReference>
<feature type="region of interest" description="Disordered" evidence="3">
    <location>
        <begin position="1138"/>
        <end position="1168"/>
    </location>
</feature>
<dbReference type="KEGG" id="tasa:A1Q1_00907"/>
<dbReference type="InterPro" id="IPR000195">
    <property type="entry name" value="Rab-GAP-TBC_dom"/>
</dbReference>
<feature type="compositionally biased region" description="Low complexity" evidence="3">
    <location>
        <begin position="983"/>
        <end position="993"/>
    </location>
</feature>
<feature type="compositionally biased region" description="Polar residues" evidence="3">
    <location>
        <begin position="309"/>
        <end position="319"/>
    </location>
</feature>
<dbReference type="SUPFAM" id="SSF47923">
    <property type="entry name" value="Ypt/Rab-GAP domain of gyp1p"/>
    <property type="match status" value="2"/>
</dbReference>
<feature type="compositionally biased region" description="Polar residues" evidence="3">
    <location>
        <begin position="807"/>
        <end position="821"/>
    </location>
</feature>
<dbReference type="GO" id="GO:0005096">
    <property type="term" value="F:GTPase activator activity"/>
    <property type="evidence" value="ECO:0007669"/>
    <property type="project" value="TreeGrafter"/>
</dbReference>
<name>J6EYZ3_TRIAS</name>
<feature type="region of interest" description="Disordered" evidence="3">
    <location>
        <begin position="77"/>
        <end position="124"/>
    </location>
</feature>
<keyword evidence="1 2" id="KW-0728">SH3 domain</keyword>
<evidence type="ECO:0000313" key="7">
    <source>
        <dbReference type="Proteomes" id="UP000002748"/>
    </source>
</evidence>
<sequence length="1494" mass="160827">MRRLNQRDVESLYAHASRGGIGQGTALTDCVAEGPDQLMYIQGDTLTILKDSGDFILACCEGEVGWVKRENVSFDATGPIASSSSPSAEEKYPGTPRDAHQTFVPADATSGPFSGEEHGSKRLSRKAVPPALVLNKSFNTSSLSNFDFASPSLPSPIASDEATVSSATRDVFPEASIYSPQQHTGRIKPIAEESQESLRDIRRVTSYGSDCSDRSSGSGRIGGIVLGNMSRRHSGASPSGLPMLTVPVTSEDDRETIVSPTPEAAANLSLSALGVFPSPTLPPTQTQQAFNRLAPVLTVPKRQSLAVETSRTSVMSSESNETEVMRMEDVREDEERISFDGTARFASSPPVTSRPFQPIKALNLSAFSLGEYRDAAHDTTEQMSPSSLHTFGGDGLMSSELLLSRDPPGTLSPDRTGATFGLSADRTGTSFLDLDTSGPNFRLFEDGVEIPPLPPYVSQPHPSETIIEEEQLELDTPRAKSTPTFADTETMTGSPESKRTVQGRGSVYGSEETVLDTPQSLPLAGFSHAPAVGEVLSNGAHVNGSDLNEQNTLAPFPTEESFKPNGLLTPAMSSVSLSPSLITPGSPNPNEDRWSIDSRYMAKAAMRNNFYALGHSPMLTVVERQKLEARLSQLSMMSGNNRNNTDSWVLVEPPTRGVAQNDPNSATLPTDEPPAGYEFAPIQTPTLRSSSESPNRSLTAVSPPTVARKTPPPPPIQTGSSPDSIGRPRSRPRPLAIVGTPVGSGQAQYAETSGLNSNRPFRPLPSLNSSPSAHLTKNDHPSGASPSLPESVPFRPLPEVPKAPAIRTQSPENVSPSTQLRQLPPTPTTHRDQQAALGLGKPARNSSSGSRPLPVPGDVQRSMTAPQETIIRSDSPSVISDDSGGRAASQPGERMFKVSRVPVPRVSMDQEAAVTPRASQFPQSQAAQYAESTRRAMTPVKQSLISVSAPVSNRPSPARHLASHPVVNGWSSSSETEQLSDQPISSTPPTVTRSRSKSISAGIAKAFGKDRRKASLDISSPLPNVFRISPPRASTSSRNTDGLLRVGGNSSSRSDSGSIGDSSAGGSVTSIHHFGSDISSPTARTSIQKSRFQPPVSHRDFEDPTVKTDGMEFQMIQPPRRQLDPPAIKLKVDSSSLGLLPPEEMAGLEPPGSTSSSSHGHSSLESEEAAPEIDEWGFLVSRSPTPALFHTRTSPETVRAAEQKWLNIIATPLSHGQQPPKKVRRLVIEQGVPNSLRGRVWGWFMSNGMNGRVGGLFQRLVSNEAGPFDDQIERDVAKVYSDHSAFCSRDSPGRADLRTLLRAYVHFAPSGYHSELALIGGALLIHAVVEDAFWLLAGLFNGVLKTYYVKDRSGFRVDLHVFAGILQGSEPKVAQLFRDVGVAPHDYLQPWWMGMLIRCLPWPTVLRLFDAVISEGPRFLLIASLAVITLSRDRLLALPRNSKVILNYLHHLPQDSLMLPDTFMRACDQVKLRDDDLKKLRASVKDQLAAAGRE</sequence>
<feature type="compositionally biased region" description="Polar residues" evidence="3">
    <location>
        <begin position="479"/>
        <end position="495"/>
    </location>
</feature>
<dbReference type="PROSITE" id="PS50086">
    <property type="entry name" value="TBC_RABGAP"/>
    <property type="match status" value="1"/>
</dbReference>
<dbReference type="Proteomes" id="UP000002748">
    <property type="component" value="Unassembled WGS sequence"/>
</dbReference>
<reference evidence="6 7" key="1">
    <citation type="journal article" date="2012" name="Eukaryot. Cell">
        <title>Draft genome sequence of CBS 2479, the standard type strain of Trichosporon asahii.</title>
        <authorList>
            <person name="Yang R.Y."/>
            <person name="Li H.T."/>
            <person name="Zhu H."/>
            <person name="Zhou G.P."/>
            <person name="Wang M."/>
            <person name="Wang L."/>
        </authorList>
    </citation>
    <scope>NUCLEOTIDE SEQUENCE [LARGE SCALE GENOMIC DNA]</scope>
    <source>
        <strain evidence="7">ATCC 90039 / CBS 2479 / JCM 2466 / KCTC 7840 / NCYC 2677 / UAMH 7654</strain>
    </source>
</reference>
<dbReference type="InterPro" id="IPR001452">
    <property type="entry name" value="SH3_domain"/>
</dbReference>
<feature type="region of interest" description="Disordered" evidence="3">
    <location>
        <begin position="1021"/>
        <end position="1105"/>
    </location>
</feature>
<feature type="region of interest" description="Disordered" evidence="3">
    <location>
        <begin position="476"/>
        <end position="504"/>
    </location>
</feature>
<feature type="region of interest" description="Disordered" evidence="3">
    <location>
        <begin position="654"/>
        <end position="895"/>
    </location>
</feature>